<dbReference type="AlphaFoldDB" id="A0A916Q4J1"/>
<reference evidence="2" key="1">
    <citation type="submission" date="2020-06" db="EMBL/GenBank/DDBJ databases">
        <title>Characterization of fructooligosaccharide metabolism and fructooligosaccharide-degrading enzymes in human commensal butyrate producers.</title>
        <authorList>
            <person name="Tanno H."/>
            <person name="Fujii T."/>
            <person name="Hirano K."/>
            <person name="Maeno S."/>
            <person name="Tonozuka T."/>
            <person name="Sakamoto M."/>
            <person name="Ohkuma M."/>
            <person name="Tochio T."/>
            <person name="Endo A."/>
        </authorList>
    </citation>
    <scope>NUCLEOTIDE SEQUENCE</scope>
    <source>
        <strain evidence="2">JCM 17466</strain>
    </source>
</reference>
<dbReference type="PANTHER" id="PTHR35596:SF1">
    <property type="entry name" value="MICROBIAL-TYPE PARG CATALYTIC DOMAIN-CONTAINING PROTEIN"/>
    <property type="match status" value="1"/>
</dbReference>
<dbReference type="NCBIfam" id="TIGR02452">
    <property type="entry name" value="TIGR02452 family protein"/>
    <property type="match status" value="1"/>
</dbReference>
<comment type="caution">
    <text evidence="2">The sequence shown here is derived from an EMBL/GenBank/DDBJ whole genome shotgun (WGS) entry which is preliminary data.</text>
</comment>
<gene>
    <name evidence="2" type="ORF">ANBU17_06000</name>
</gene>
<proteinExistence type="predicted"/>
<evidence type="ECO:0000313" key="2">
    <source>
        <dbReference type="EMBL" id="GFO84253.1"/>
    </source>
</evidence>
<protein>
    <submittedName>
        <fullName evidence="2">TIGR02452 family protein</fullName>
    </submittedName>
</protein>
<dbReference type="Pfam" id="PF10021">
    <property type="entry name" value="PARG_cat_microb"/>
    <property type="match status" value="1"/>
</dbReference>
<dbReference type="RefSeq" id="WP_201309998.1">
    <property type="nucleotide sequence ID" value="NZ_BLYI01000010.1"/>
</dbReference>
<dbReference type="InterPro" id="IPR019261">
    <property type="entry name" value="PARG_cat_microbial"/>
</dbReference>
<dbReference type="Gene3D" id="3.40.220.10">
    <property type="entry name" value="Leucine Aminopeptidase, subunit E, domain 1"/>
    <property type="match status" value="1"/>
</dbReference>
<dbReference type="Proteomes" id="UP000613208">
    <property type="component" value="Unassembled WGS sequence"/>
</dbReference>
<sequence>MRNQNVDMLLDTLQILKQGQYEVNGKTVKLKLSAAEMRKAQVLLPDDVYFICRDADFEGTHKLGRCGFDCTNEDTFVATQYEDKILASLQKNPEKPVLVLNFANPVNPGGGVRIGARAQEEDLCRKSSLLLSLEGKQAMKYYEYNRKQNVYNSSDAMIFSPQVEVIRDKNGNLLDETMIAAVLTCAAPIVRTGEHCMEPEKYRNMVRQRIEGMLKCAAYFGYRYLVLGAWGCGVFGNDARIMSDLFFEVLREMDYHGFDEKDLFDRIHFAVLDRSEEQKKFKEFYRNFGAEHYYQEAEEA</sequence>
<feature type="domain" description="Microbial-type PARG catalytic" evidence="1">
    <location>
        <begin position="11"/>
        <end position="168"/>
    </location>
</feature>
<name>A0A916Q4J1_9FIRM</name>
<dbReference type="SUPFAM" id="SSF52949">
    <property type="entry name" value="Macro domain-like"/>
    <property type="match status" value="1"/>
</dbReference>
<evidence type="ECO:0000259" key="1">
    <source>
        <dbReference type="Pfam" id="PF10021"/>
    </source>
</evidence>
<dbReference type="EMBL" id="BLYI01000010">
    <property type="protein sequence ID" value="GFO84253.1"/>
    <property type="molecule type" value="Genomic_DNA"/>
</dbReference>
<dbReference type="PANTHER" id="PTHR35596">
    <property type="entry name" value="DUF2263 DOMAIN-CONTAINING PROTEIN"/>
    <property type="match status" value="1"/>
</dbReference>
<organism evidence="2 3">
    <name type="scientific">Anaerostipes butyraticus</name>
    <dbReference type="NCBI Taxonomy" id="645466"/>
    <lineage>
        <taxon>Bacteria</taxon>
        <taxon>Bacillati</taxon>
        <taxon>Bacillota</taxon>
        <taxon>Clostridia</taxon>
        <taxon>Lachnospirales</taxon>
        <taxon>Lachnospiraceae</taxon>
        <taxon>Anaerostipes</taxon>
    </lineage>
</organism>
<accession>A0A916Q4J1</accession>
<keyword evidence="3" id="KW-1185">Reference proteome</keyword>
<dbReference type="InterPro" id="IPR012664">
    <property type="entry name" value="CHP02452"/>
</dbReference>
<dbReference type="PIRSF" id="PIRSF014899">
    <property type="entry name" value="UCP014899"/>
    <property type="match status" value="1"/>
</dbReference>
<evidence type="ECO:0000313" key="3">
    <source>
        <dbReference type="Proteomes" id="UP000613208"/>
    </source>
</evidence>
<dbReference type="InterPro" id="IPR043472">
    <property type="entry name" value="Macro_dom-like"/>
</dbReference>